<evidence type="ECO:0000313" key="2">
    <source>
        <dbReference type="Proteomes" id="UP000887561"/>
    </source>
</evidence>
<organism evidence="2 3">
    <name type="scientific">Meloidogyne javanica</name>
    <name type="common">Root-knot nematode worm</name>
    <dbReference type="NCBI Taxonomy" id="6303"/>
    <lineage>
        <taxon>Eukaryota</taxon>
        <taxon>Metazoa</taxon>
        <taxon>Ecdysozoa</taxon>
        <taxon>Nematoda</taxon>
        <taxon>Chromadorea</taxon>
        <taxon>Rhabditida</taxon>
        <taxon>Tylenchina</taxon>
        <taxon>Tylenchomorpha</taxon>
        <taxon>Tylenchoidea</taxon>
        <taxon>Meloidogynidae</taxon>
        <taxon>Meloidogyninae</taxon>
        <taxon>Meloidogyne</taxon>
        <taxon>Meloidogyne incognita group</taxon>
    </lineage>
</organism>
<reference evidence="3" key="1">
    <citation type="submission" date="2022-11" db="UniProtKB">
        <authorList>
            <consortium name="WormBaseParasite"/>
        </authorList>
    </citation>
    <scope>IDENTIFICATION</scope>
</reference>
<dbReference type="Proteomes" id="UP000887561">
    <property type="component" value="Unplaced"/>
</dbReference>
<proteinExistence type="predicted"/>
<dbReference type="WBParaSite" id="scaffold11387_cov298.g15530">
    <property type="protein sequence ID" value="scaffold11387_cov298.g15530"/>
    <property type="gene ID" value="scaffold11387_cov298.g15530"/>
</dbReference>
<feature type="compositionally biased region" description="Acidic residues" evidence="1">
    <location>
        <begin position="58"/>
        <end position="115"/>
    </location>
</feature>
<keyword evidence="2" id="KW-1185">Reference proteome</keyword>
<sequence>MEAGMEDDGDEDKVVEDDMGVFRIVEDESEANCDDWNNESNDGRVKGCWEVLGEVVGVEDDVEEESGVEDEFEVNCDEGDDENDDGTLEESKEEEEEDDEEEVEGADECEVELEPLESSSNGLIVSS</sequence>
<evidence type="ECO:0000256" key="1">
    <source>
        <dbReference type="SAM" id="MobiDB-lite"/>
    </source>
</evidence>
<name>A0A915LHV0_MELJA</name>
<dbReference type="AlphaFoldDB" id="A0A915LHV0"/>
<accession>A0A915LHV0</accession>
<protein>
    <submittedName>
        <fullName evidence="3">Uncharacterized protein</fullName>
    </submittedName>
</protein>
<evidence type="ECO:0000313" key="3">
    <source>
        <dbReference type="WBParaSite" id="scaffold11387_cov298.g15530"/>
    </source>
</evidence>
<feature type="region of interest" description="Disordered" evidence="1">
    <location>
        <begin position="58"/>
        <end position="127"/>
    </location>
</feature>
<feature type="compositionally biased region" description="Polar residues" evidence="1">
    <location>
        <begin position="117"/>
        <end position="127"/>
    </location>
</feature>